<name>A0ABS8T669_DATST</name>
<reference evidence="2 3" key="1">
    <citation type="journal article" date="2021" name="BMC Genomics">
        <title>Datura genome reveals duplications of psychoactive alkaloid biosynthetic genes and high mutation rate following tissue culture.</title>
        <authorList>
            <person name="Rajewski A."/>
            <person name="Carter-House D."/>
            <person name="Stajich J."/>
            <person name="Litt A."/>
        </authorList>
    </citation>
    <scope>NUCLEOTIDE SEQUENCE [LARGE SCALE GENOMIC DNA]</scope>
    <source>
        <strain evidence="2">AR-01</strain>
    </source>
</reference>
<feature type="compositionally biased region" description="Polar residues" evidence="1">
    <location>
        <begin position="1"/>
        <end position="13"/>
    </location>
</feature>
<sequence length="80" mass="8977">KQTGTIGNVTQRQIQHKGRREEALLQRKGRRGASLLQRVDKREAAVLQCVGRRTAALDAADSYGDAERVFKQPKLVSYIN</sequence>
<proteinExistence type="predicted"/>
<dbReference type="EMBL" id="JACEIK010001142">
    <property type="protein sequence ID" value="MCD7466443.1"/>
    <property type="molecule type" value="Genomic_DNA"/>
</dbReference>
<keyword evidence="3" id="KW-1185">Reference proteome</keyword>
<evidence type="ECO:0000313" key="3">
    <source>
        <dbReference type="Proteomes" id="UP000823775"/>
    </source>
</evidence>
<protein>
    <submittedName>
        <fullName evidence="2">Uncharacterized protein</fullName>
    </submittedName>
</protein>
<evidence type="ECO:0000313" key="2">
    <source>
        <dbReference type="EMBL" id="MCD7466443.1"/>
    </source>
</evidence>
<accession>A0ABS8T669</accession>
<evidence type="ECO:0000256" key="1">
    <source>
        <dbReference type="SAM" id="MobiDB-lite"/>
    </source>
</evidence>
<gene>
    <name evidence="2" type="ORF">HAX54_003155</name>
</gene>
<feature type="region of interest" description="Disordered" evidence="1">
    <location>
        <begin position="1"/>
        <end position="26"/>
    </location>
</feature>
<feature type="non-terminal residue" evidence="2">
    <location>
        <position position="1"/>
    </location>
</feature>
<comment type="caution">
    <text evidence="2">The sequence shown here is derived from an EMBL/GenBank/DDBJ whole genome shotgun (WGS) entry which is preliminary data.</text>
</comment>
<dbReference type="Proteomes" id="UP000823775">
    <property type="component" value="Unassembled WGS sequence"/>
</dbReference>
<organism evidence="2 3">
    <name type="scientific">Datura stramonium</name>
    <name type="common">Jimsonweed</name>
    <name type="synonym">Common thornapple</name>
    <dbReference type="NCBI Taxonomy" id="4076"/>
    <lineage>
        <taxon>Eukaryota</taxon>
        <taxon>Viridiplantae</taxon>
        <taxon>Streptophyta</taxon>
        <taxon>Embryophyta</taxon>
        <taxon>Tracheophyta</taxon>
        <taxon>Spermatophyta</taxon>
        <taxon>Magnoliopsida</taxon>
        <taxon>eudicotyledons</taxon>
        <taxon>Gunneridae</taxon>
        <taxon>Pentapetalae</taxon>
        <taxon>asterids</taxon>
        <taxon>lamiids</taxon>
        <taxon>Solanales</taxon>
        <taxon>Solanaceae</taxon>
        <taxon>Solanoideae</taxon>
        <taxon>Datureae</taxon>
        <taxon>Datura</taxon>
    </lineage>
</organism>